<evidence type="ECO:0000256" key="2">
    <source>
        <dbReference type="PROSITE-ProRule" id="PRU00335"/>
    </source>
</evidence>
<feature type="region of interest" description="Disordered" evidence="3">
    <location>
        <begin position="1"/>
        <end position="21"/>
    </location>
</feature>
<keyword evidence="6" id="KW-1185">Reference proteome</keyword>
<dbReference type="InterPro" id="IPR041483">
    <property type="entry name" value="TetR_C_34"/>
</dbReference>
<evidence type="ECO:0000256" key="1">
    <source>
        <dbReference type="ARBA" id="ARBA00023125"/>
    </source>
</evidence>
<evidence type="ECO:0000259" key="4">
    <source>
        <dbReference type="PROSITE" id="PS50977"/>
    </source>
</evidence>
<protein>
    <submittedName>
        <fullName evidence="5">TetR family transcriptional regulator</fullName>
    </submittedName>
</protein>
<reference evidence="5" key="1">
    <citation type="submission" date="2022-06" db="EMBL/GenBank/DDBJ databases">
        <authorList>
            <person name="Ping M."/>
        </authorList>
    </citation>
    <scope>NUCLEOTIDE SEQUENCE</scope>
    <source>
        <strain evidence="5">JCM11759T</strain>
    </source>
</reference>
<sequence length="225" mass="24942">MTGRPATEFQRARRPEQQDQRRSAILEEAEALLADVPVQDLSLRELSRRLGTPKSNVVRYFGTREGVLLELLQRGRDRWLLALESELGSGPGGSGPLVESWARTLAADPLLCQLWSQLATVLERNVSVDSIRRHKLAELEHRQRLARLVRCRVPGIGDAGALHMTRVATVALAGLWPFCSPTQAMTEATADPRLHESRMDFATAYADILGITLTGLLARERASET</sequence>
<dbReference type="Pfam" id="PF17929">
    <property type="entry name" value="TetR_C_34"/>
    <property type="match status" value="1"/>
</dbReference>
<evidence type="ECO:0000313" key="6">
    <source>
        <dbReference type="Proteomes" id="UP001055940"/>
    </source>
</evidence>
<keyword evidence="1 2" id="KW-0238">DNA-binding</keyword>
<feature type="compositionally biased region" description="Basic and acidic residues" evidence="3">
    <location>
        <begin position="10"/>
        <end position="21"/>
    </location>
</feature>
<organism evidence="5 6">
    <name type="scientific">Nocardiopsis exhalans</name>
    <dbReference type="NCBI Taxonomy" id="163604"/>
    <lineage>
        <taxon>Bacteria</taxon>
        <taxon>Bacillati</taxon>
        <taxon>Actinomycetota</taxon>
        <taxon>Actinomycetes</taxon>
        <taxon>Streptosporangiales</taxon>
        <taxon>Nocardiopsidaceae</taxon>
        <taxon>Nocardiopsis</taxon>
    </lineage>
</organism>
<feature type="DNA-binding region" description="H-T-H motif" evidence="2">
    <location>
        <begin position="42"/>
        <end position="61"/>
    </location>
</feature>
<dbReference type="PANTHER" id="PTHR30055:SF226">
    <property type="entry name" value="HTH-TYPE TRANSCRIPTIONAL REGULATOR PKSA"/>
    <property type="match status" value="1"/>
</dbReference>
<dbReference type="InterPro" id="IPR009057">
    <property type="entry name" value="Homeodomain-like_sf"/>
</dbReference>
<gene>
    <name evidence="5" type="ORF">NE857_12170</name>
</gene>
<dbReference type="SUPFAM" id="SSF46689">
    <property type="entry name" value="Homeodomain-like"/>
    <property type="match status" value="1"/>
</dbReference>
<proteinExistence type="predicted"/>
<dbReference type="PROSITE" id="PS50977">
    <property type="entry name" value="HTH_TETR_2"/>
    <property type="match status" value="1"/>
</dbReference>
<dbReference type="EMBL" id="CP099837">
    <property type="protein sequence ID" value="USY22289.1"/>
    <property type="molecule type" value="Genomic_DNA"/>
</dbReference>
<dbReference type="RefSeq" id="WP_254421075.1">
    <property type="nucleotide sequence ID" value="NZ_BAAAJB010000046.1"/>
</dbReference>
<evidence type="ECO:0000256" key="3">
    <source>
        <dbReference type="SAM" id="MobiDB-lite"/>
    </source>
</evidence>
<accession>A0ABY5DD80</accession>
<evidence type="ECO:0000313" key="5">
    <source>
        <dbReference type="EMBL" id="USY22289.1"/>
    </source>
</evidence>
<name>A0ABY5DD80_9ACTN</name>
<dbReference type="Gene3D" id="1.10.357.10">
    <property type="entry name" value="Tetracycline Repressor, domain 2"/>
    <property type="match status" value="1"/>
</dbReference>
<dbReference type="Proteomes" id="UP001055940">
    <property type="component" value="Chromosome"/>
</dbReference>
<feature type="domain" description="HTH tetR-type" evidence="4">
    <location>
        <begin position="19"/>
        <end position="79"/>
    </location>
</feature>
<dbReference type="InterPro" id="IPR050109">
    <property type="entry name" value="HTH-type_TetR-like_transc_reg"/>
</dbReference>
<dbReference type="Pfam" id="PF00440">
    <property type="entry name" value="TetR_N"/>
    <property type="match status" value="1"/>
</dbReference>
<dbReference type="PANTHER" id="PTHR30055">
    <property type="entry name" value="HTH-TYPE TRANSCRIPTIONAL REGULATOR RUTR"/>
    <property type="match status" value="1"/>
</dbReference>
<dbReference type="InterPro" id="IPR001647">
    <property type="entry name" value="HTH_TetR"/>
</dbReference>